<reference evidence="2 3" key="1">
    <citation type="submission" date="2014-08" db="EMBL/GenBank/DDBJ databases">
        <authorList>
            <person name="Moulin Lionel"/>
        </authorList>
    </citation>
    <scope>NUCLEOTIDE SEQUENCE [LARGE SCALE GENOMIC DNA]</scope>
</reference>
<protein>
    <submittedName>
        <fullName evidence="2">Uncharacterized protein</fullName>
    </submittedName>
</protein>
<dbReference type="AlphaFoldDB" id="A0A090G1M5"/>
<feature type="compositionally biased region" description="Basic residues" evidence="1">
    <location>
        <begin position="49"/>
        <end position="60"/>
    </location>
</feature>
<dbReference type="Proteomes" id="UP000046122">
    <property type="component" value="Unassembled WGS sequence"/>
</dbReference>
<evidence type="ECO:0000313" key="2">
    <source>
        <dbReference type="EMBL" id="CDX50056.1"/>
    </source>
</evidence>
<evidence type="ECO:0000256" key="1">
    <source>
        <dbReference type="SAM" id="MobiDB-lite"/>
    </source>
</evidence>
<proteinExistence type="predicted"/>
<dbReference type="EMBL" id="CCNE01000003">
    <property type="protein sequence ID" value="CDX50056.1"/>
    <property type="molecule type" value="Genomic_DNA"/>
</dbReference>
<organism evidence="2 3">
    <name type="scientific">Mesorhizobium plurifarium</name>
    <dbReference type="NCBI Taxonomy" id="69974"/>
    <lineage>
        <taxon>Bacteria</taxon>
        <taxon>Pseudomonadati</taxon>
        <taxon>Pseudomonadota</taxon>
        <taxon>Alphaproteobacteria</taxon>
        <taxon>Hyphomicrobiales</taxon>
        <taxon>Phyllobacteriaceae</taxon>
        <taxon>Mesorhizobium</taxon>
    </lineage>
</organism>
<accession>A0A090G1M5</accession>
<gene>
    <name evidence="2" type="ORF">MPL3365_110139</name>
</gene>
<sequence>MTVLIADAPKRVAIFQVRSMRFRFFDLAHVFIPKPVPSFGRHALSGGRHERRHRTQVSGT</sequence>
<name>A0A090G1M5_MESPL</name>
<evidence type="ECO:0000313" key="3">
    <source>
        <dbReference type="Proteomes" id="UP000046122"/>
    </source>
</evidence>
<feature type="region of interest" description="Disordered" evidence="1">
    <location>
        <begin position="39"/>
        <end position="60"/>
    </location>
</feature>